<keyword evidence="4" id="KW-0342">GTP-binding</keyword>
<evidence type="ECO:0000259" key="7">
    <source>
        <dbReference type="Pfam" id="PF00350"/>
    </source>
</evidence>
<dbReference type="AlphaFoldDB" id="A0A1Q2HYF6"/>
<dbReference type="InterPro" id="IPR027417">
    <property type="entry name" value="P-loop_NTPase"/>
</dbReference>
<dbReference type="GO" id="GO:0016020">
    <property type="term" value="C:membrane"/>
    <property type="evidence" value="ECO:0007669"/>
    <property type="project" value="UniProtKB-SubCell"/>
</dbReference>
<gene>
    <name evidence="8" type="primary">iniA</name>
    <name evidence="8" type="ORF">CGLAU_09730</name>
</gene>
<dbReference type="InterPro" id="IPR027094">
    <property type="entry name" value="Mitofusin_fam"/>
</dbReference>
<organism evidence="8 9">
    <name type="scientific">Corynebacterium glaucum</name>
    <dbReference type="NCBI Taxonomy" id="187491"/>
    <lineage>
        <taxon>Bacteria</taxon>
        <taxon>Bacillati</taxon>
        <taxon>Actinomycetota</taxon>
        <taxon>Actinomycetes</taxon>
        <taxon>Mycobacteriales</taxon>
        <taxon>Corynebacteriaceae</taxon>
        <taxon>Corynebacterium</taxon>
    </lineage>
</organism>
<keyword evidence="5 6" id="KW-0472">Membrane</keyword>
<dbReference type="Proteomes" id="UP000217209">
    <property type="component" value="Chromosome"/>
</dbReference>
<keyword evidence="9" id="KW-1185">Reference proteome</keyword>
<evidence type="ECO:0000256" key="3">
    <source>
        <dbReference type="ARBA" id="ARBA00022801"/>
    </source>
</evidence>
<evidence type="ECO:0000313" key="8">
    <source>
        <dbReference type="EMBL" id="AQQ15897.1"/>
    </source>
</evidence>
<dbReference type="Gene3D" id="3.40.50.300">
    <property type="entry name" value="P-loop containing nucleotide triphosphate hydrolases"/>
    <property type="match status" value="1"/>
</dbReference>
<dbReference type="EMBL" id="CP019688">
    <property type="protein sequence ID" value="AQQ15897.1"/>
    <property type="molecule type" value="Genomic_DNA"/>
</dbReference>
<dbReference type="InterPro" id="IPR045063">
    <property type="entry name" value="Dynamin_N"/>
</dbReference>
<dbReference type="PANTHER" id="PTHR10465:SF0">
    <property type="entry name" value="SARCALUMENIN"/>
    <property type="match status" value="1"/>
</dbReference>
<proteinExistence type="predicted"/>
<evidence type="ECO:0000256" key="6">
    <source>
        <dbReference type="SAM" id="Phobius"/>
    </source>
</evidence>
<dbReference type="PANTHER" id="PTHR10465">
    <property type="entry name" value="TRANSMEMBRANE GTPASE FZO1"/>
    <property type="match status" value="1"/>
</dbReference>
<dbReference type="OrthoDB" id="4746525at2"/>
<dbReference type="RefSeq" id="WP_095660520.1">
    <property type="nucleotide sequence ID" value="NZ_CP019688.1"/>
</dbReference>
<dbReference type="GO" id="GO:0003924">
    <property type="term" value="F:GTPase activity"/>
    <property type="evidence" value="ECO:0007669"/>
    <property type="project" value="InterPro"/>
</dbReference>
<dbReference type="KEGG" id="cgv:CGLAU_09730"/>
<keyword evidence="3" id="KW-0378">Hydrolase</keyword>
<comment type="subcellular location">
    <subcellularLocation>
        <location evidence="1">Membrane</location>
    </subcellularLocation>
</comment>
<evidence type="ECO:0000256" key="4">
    <source>
        <dbReference type="ARBA" id="ARBA00023134"/>
    </source>
</evidence>
<evidence type="ECO:0000313" key="9">
    <source>
        <dbReference type="Proteomes" id="UP000217209"/>
    </source>
</evidence>
<feature type="transmembrane region" description="Helical" evidence="6">
    <location>
        <begin position="472"/>
        <end position="499"/>
    </location>
</feature>
<evidence type="ECO:0000256" key="2">
    <source>
        <dbReference type="ARBA" id="ARBA00022741"/>
    </source>
</evidence>
<dbReference type="GO" id="GO:0005525">
    <property type="term" value="F:GTP binding"/>
    <property type="evidence" value="ECO:0007669"/>
    <property type="project" value="UniProtKB-KW"/>
</dbReference>
<keyword evidence="2" id="KW-0547">Nucleotide-binding</keyword>
<sequence>MESQTQQPVRGPRESFDRAAAIARRYGHTDAADVAEALLNAKFKAGTVVVVGEIKRGKSSLVNALVGQRDLLPVDVMTSTSAPIRVTVNPVEEGPAEPQVAVLRGSKRQAIAASDLDKYVTIDGIAGARAGSDDDELATAAAVELAYSELAGTLVVDTPGVGGLDEHAVHAAFNEAHHAGVLLMVCDASTPITKPEMDILAEARKEVGAAIVAVTKTDKNIRRWQSIVEDNKRLLRQHLGAEIPVIGVSSLRAMDAQEMERVNPEKAAEIASRSGIVALRQHLRSLLSDPATLGLRGGIESITHTLKGIHTQIGRDIAIHTSPADGVGKLEEEREELERLKEHASEWEQLLGRDIQFMRNRIMDDLDTEIEQVRNSWIQRINSDGVRVLRSKPQVFTSQIEAELTELINTTLNTQLEELRKLATPLFPDQPDIVNTVIGAAVDSITPEEVKGREVDKKTKDLLDPSLATMGMLGAGVLSFMIPLAPLAGAVWIGVNVGFKALRNGKQHLISWLREITQTTRVTINRMLDTMLAAARTEMVLRYRAYLRQRQKEVQEHIKEAHEAARASEAERKETITRLTKNAKIVEATIEELNHHLATMHAPQGELS</sequence>
<evidence type="ECO:0000256" key="1">
    <source>
        <dbReference type="ARBA" id="ARBA00004370"/>
    </source>
</evidence>
<accession>A0A1Q2HYF6</accession>
<keyword evidence="6" id="KW-0812">Transmembrane</keyword>
<dbReference type="SUPFAM" id="SSF52540">
    <property type="entry name" value="P-loop containing nucleoside triphosphate hydrolases"/>
    <property type="match status" value="1"/>
</dbReference>
<keyword evidence="6" id="KW-1133">Transmembrane helix</keyword>
<protein>
    <submittedName>
        <fullName evidence="8">Isoniazid-induced protein IniA</fullName>
    </submittedName>
</protein>
<feature type="domain" description="Dynamin N-terminal" evidence="7">
    <location>
        <begin position="48"/>
        <end position="214"/>
    </location>
</feature>
<reference evidence="8 9" key="1">
    <citation type="submission" date="2016-12" db="EMBL/GenBank/DDBJ databases">
        <authorList>
            <person name="Song W.-J."/>
            <person name="Kurnit D.M."/>
        </authorList>
    </citation>
    <scope>NUCLEOTIDE SEQUENCE [LARGE SCALE GENOMIC DNA]</scope>
    <source>
        <strain evidence="8 9">DSM 30827</strain>
    </source>
</reference>
<evidence type="ECO:0000256" key="5">
    <source>
        <dbReference type="ARBA" id="ARBA00023136"/>
    </source>
</evidence>
<dbReference type="Pfam" id="PF00350">
    <property type="entry name" value="Dynamin_N"/>
    <property type="match status" value="1"/>
</dbReference>
<name>A0A1Q2HYF6_9CORY</name>